<feature type="chain" id="PRO_5032293669" evidence="1">
    <location>
        <begin position="23"/>
        <end position="143"/>
    </location>
</feature>
<feature type="signal peptide" evidence="1">
    <location>
        <begin position="1"/>
        <end position="22"/>
    </location>
</feature>
<evidence type="ECO:0000313" key="3">
    <source>
        <dbReference type="Proteomes" id="UP000604825"/>
    </source>
</evidence>
<evidence type="ECO:0000313" key="2">
    <source>
        <dbReference type="EMBL" id="CAD6256251.1"/>
    </source>
</evidence>
<evidence type="ECO:0000256" key="1">
    <source>
        <dbReference type="SAM" id="SignalP"/>
    </source>
</evidence>
<keyword evidence="3" id="KW-1185">Reference proteome</keyword>
<protein>
    <submittedName>
        <fullName evidence="2">Uncharacterized protein</fullName>
    </submittedName>
</protein>
<dbReference type="EMBL" id="CAJGYO010000010">
    <property type="protein sequence ID" value="CAD6256251.1"/>
    <property type="molecule type" value="Genomic_DNA"/>
</dbReference>
<proteinExistence type="predicted"/>
<dbReference type="AlphaFoldDB" id="A0A811Q6M4"/>
<gene>
    <name evidence="2" type="ORF">NCGR_LOCUS39760</name>
</gene>
<sequence length="143" mass="14326">MEATTMLLLFTLLLAGQRGCTCTASVVAGEGGFSVDFIHHDSARSPFRLPALSPHARALAAARRSLQGEVLGRSYSGASPAAAPVSAADGGVESKIITRSFEYLIKGKMSTPGTSLAAGSQAAAAGASSAAGSQVQAADDMKG</sequence>
<comment type="caution">
    <text evidence="2">The sequence shown here is derived from an EMBL/GenBank/DDBJ whole genome shotgun (WGS) entry which is preliminary data.</text>
</comment>
<organism evidence="2 3">
    <name type="scientific">Miscanthus lutarioriparius</name>
    <dbReference type="NCBI Taxonomy" id="422564"/>
    <lineage>
        <taxon>Eukaryota</taxon>
        <taxon>Viridiplantae</taxon>
        <taxon>Streptophyta</taxon>
        <taxon>Embryophyta</taxon>
        <taxon>Tracheophyta</taxon>
        <taxon>Spermatophyta</taxon>
        <taxon>Magnoliopsida</taxon>
        <taxon>Liliopsida</taxon>
        <taxon>Poales</taxon>
        <taxon>Poaceae</taxon>
        <taxon>PACMAD clade</taxon>
        <taxon>Panicoideae</taxon>
        <taxon>Andropogonodae</taxon>
        <taxon>Andropogoneae</taxon>
        <taxon>Saccharinae</taxon>
        <taxon>Miscanthus</taxon>
    </lineage>
</organism>
<accession>A0A811Q6M4</accession>
<dbReference type="Proteomes" id="UP000604825">
    <property type="component" value="Unassembled WGS sequence"/>
</dbReference>
<reference evidence="2" key="1">
    <citation type="submission" date="2020-10" db="EMBL/GenBank/DDBJ databases">
        <authorList>
            <person name="Han B."/>
            <person name="Lu T."/>
            <person name="Zhao Q."/>
            <person name="Huang X."/>
            <person name="Zhao Y."/>
        </authorList>
    </citation>
    <scope>NUCLEOTIDE SEQUENCE</scope>
</reference>
<keyword evidence="1" id="KW-0732">Signal</keyword>
<name>A0A811Q6M4_9POAL</name>